<dbReference type="AlphaFoldDB" id="A0A9Q0KXN4"/>
<feature type="domain" description="Reverse transcriptase zinc-binding" evidence="1">
    <location>
        <begin position="39"/>
        <end position="121"/>
    </location>
</feature>
<accession>A0A9Q0KXN4</accession>
<gene>
    <name evidence="2" type="ORF">NE237_009552</name>
</gene>
<dbReference type="EMBL" id="JAMYWD010000002">
    <property type="protein sequence ID" value="KAJ4978772.1"/>
    <property type="molecule type" value="Genomic_DNA"/>
</dbReference>
<dbReference type="Proteomes" id="UP001141806">
    <property type="component" value="Unassembled WGS sequence"/>
</dbReference>
<evidence type="ECO:0000259" key="1">
    <source>
        <dbReference type="Pfam" id="PF13966"/>
    </source>
</evidence>
<reference evidence="2" key="1">
    <citation type="journal article" date="2023" name="Plant J.">
        <title>The genome of the king protea, Protea cynaroides.</title>
        <authorList>
            <person name="Chang J."/>
            <person name="Duong T.A."/>
            <person name="Schoeman C."/>
            <person name="Ma X."/>
            <person name="Roodt D."/>
            <person name="Barker N."/>
            <person name="Li Z."/>
            <person name="Van de Peer Y."/>
            <person name="Mizrachi E."/>
        </authorList>
    </citation>
    <scope>NUCLEOTIDE SEQUENCE</scope>
    <source>
        <tissue evidence="2">Young leaves</tissue>
    </source>
</reference>
<keyword evidence="3" id="KW-1185">Reference proteome</keyword>
<organism evidence="2 3">
    <name type="scientific">Protea cynaroides</name>
    <dbReference type="NCBI Taxonomy" id="273540"/>
    <lineage>
        <taxon>Eukaryota</taxon>
        <taxon>Viridiplantae</taxon>
        <taxon>Streptophyta</taxon>
        <taxon>Embryophyta</taxon>
        <taxon>Tracheophyta</taxon>
        <taxon>Spermatophyta</taxon>
        <taxon>Magnoliopsida</taxon>
        <taxon>Proteales</taxon>
        <taxon>Proteaceae</taxon>
        <taxon>Protea</taxon>
    </lineage>
</organism>
<evidence type="ECO:0000313" key="3">
    <source>
        <dbReference type="Proteomes" id="UP001141806"/>
    </source>
</evidence>
<dbReference type="Pfam" id="PF13966">
    <property type="entry name" value="zf-RVT"/>
    <property type="match status" value="1"/>
</dbReference>
<dbReference type="InterPro" id="IPR026960">
    <property type="entry name" value="RVT-Znf"/>
</dbReference>
<comment type="caution">
    <text evidence="2">The sequence shown here is derived from an EMBL/GenBank/DDBJ whole genome shotgun (WGS) entry which is preliminary data.</text>
</comment>
<sequence length="224" mass="25712">MPENSPAIQNFWNQLAQVKRKSIDSRDLVHWNQMKSSSFSSKSAWNACRVHYPKVPWLKAIWLTGNIPRQAFVTWSSVLDCLPISDQIRKRNVLVSAGCCLCDSSMESVNHLFFNCLFSSSIRESSMKMMNLSSRPPSSMGVTTLASWVANNLNYMGLLLFCSSIYNIWRERNRRKFASKARSVNEVTHVVLKDATELLMLNQHSRREADFLVMDRANTVFDVH</sequence>
<evidence type="ECO:0000313" key="2">
    <source>
        <dbReference type="EMBL" id="KAJ4978772.1"/>
    </source>
</evidence>
<dbReference type="OrthoDB" id="1937542at2759"/>
<protein>
    <recommendedName>
        <fullName evidence="1">Reverse transcriptase zinc-binding domain-containing protein</fullName>
    </recommendedName>
</protein>
<name>A0A9Q0KXN4_9MAGN</name>
<proteinExistence type="predicted"/>